<protein>
    <submittedName>
        <fullName evidence="1">Uncharacterized protein</fullName>
    </submittedName>
</protein>
<accession>A0ABR8HKN2</accession>
<dbReference type="EMBL" id="JACJTC010000035">
    <property type="protein sequence ID" value="MBD2615931.1"/>
    <property type="molecule type" value="Genomic_DNA"/>
</dbReference>
<evidence type="ECO:0000313" key="2">
    <source>
        <dbReference type="Proteomes" id="UP000606396"/>
    </source>
</evidence>
<keyword evidence="2" id="KW-1185">Reference proteome</keyword>
<sequence length="47" mass="5658">MLADMRFDILALQREQRDHLLPTNGRHFVSIIYKRSPVDKNQRIHRA</sequence>
<evidence type="ECO:0000313" key="1">
    <source>
        <dbReference type="EMBL" id="MBD2615931.1"/>
    </source>
</evidence>
<organism evidence="1 2">
    <name type="scientific">Nostoc punctiforme FACHB-252</name>
    <dbReference type="NCBI Taxonomy" id="1357509"/>
    <lineage>
        <taxon>Bacteria</taxon>
        <taxon>Bacillati</taxon>
        <taxon>Cyanobacteriota</taxon>
        <taxon>Cyanophyceae</taxon>
        <taxon>Nostocales</taxon>
        <taxon>Nostocaceae</taxon>
        <taxon>Nostoc</taxon>
    </lineage>
</organism>
<dbReference type="Proteomes" id="UP000606396">
    <property type="component" value="Unassembled WGS sequence"/>
</dbReference>
<name>A0ABR8HKN2_NOSPU</name>
<gene>
    <name evidence="1" type="ORF">H6G94_32585</name>
</gene>
<comment type="caution">
    <text evidence="1">The sequence shown here is derived from an EMBL/GenBank/DDBJ whole genome shotgun (WGS) entry which is preliminary data.</text>
</comment>
<proteinExistence type="predicted"/>
<reference evidence="1 2" key="1">
    <citation type="journal article" date="2020" name="ISME J.">
        <title>Comparative genomics reveals insights into cyanobacterial evolution and habitat adaptation.</title>
        <authorList>
            <person name="Chen M.Y."/>
            <person name="Teng W.K."/>
            <person name="Zhao L."/>
            <person name="Hu C.X."/>
            <person name="Zhou Y.K."/>
            <person name="Han B.P."/>
            <person name="Song L.R."/>
            <person name="Shu W.S."/>
        </authorList>
    </citation>
    <scope>NUCLEOTIDE SEQUENCE [LARGE SCALE GENOMIC DNA]</scope>
    <source>
        <strain evidence="1 2">FACHB-252</strain>
    </source>
</reference>